<dbReference type="Pfam" id="PF01878">
    <property type="entry name" value="EVE"/>
    <property type="match status" value="1"/>
</dbReference>
<dbReference type="Gene3D" id="3.10.590.10">
    <property type="entry name" value="ph1033 like domains"/>
    <property type="match status" value="1"/>
</dbReference>
<evidence type="ECO:0000259" key="2">
    <source>
        <dbReference type="Pfam" id="PF01878"/>
    </source>
</evidence>
<dbReference type="SUPFAM" id="SSF88697">
    <property type="entry name" value="PUA domain-like"/>
    <property type="match status" value="1"/>
</dbReference>
<evidence type="ECO:0000313" key="4">
    <source>
        <dbReference type="Proteomes" id="UP000612893"/>
    </source>
</evidence>
<comment type="caution">
    <text evidence="3">The sequence shown here is derived from an EMBL/GenBank/DDBJ whole genome shotgun (WGS) entry which is preliminary data.</text>
</comment>
<protein>
    <submittedName>
        <fullName evidence="3">EVE domain-containing protein</fullName>
    </submittedName>
</protein>
<dbReference type="AlphaFoldDB" id="A0A934N8B2"/>
<feature type="compositionally biased region" description="Basic and acidic residues" evidence="1">
    <location>
        <begin position="170"/>
        <end position="179"/>
    </location>
</feature>
<evidence type="ECO:0000313" key="3">
    <source>
        <dbReference type="EMBL" id="MBJ7597409.1"/>
    </source>
</evidence>
<proteinExistence type="predicted"/>
<dbReference type="InterPro" id="IPR015947">
    <property type="entry name" value="PUA-like_sf"/>
</dbReference>
<feature type="domain" description="EVE" evidence="2">
    <location>
        <begin position="3"/>
        <end position="133"/>
    </location>
</feature>
<dbReference type="EMBL" id="JAEKNR010000060">
    <property type="protein sequence ID" value="MBJ7597409.1"/>
    <property type="molecule type" value="Genomic_DNA"/>
</dbReference>
<keyword evidence="4" id="KW-1185">Reference proteome</keyword>
<gene>
    <name evidence="3" type="ORF">JF922_04905</name>
</gene>
<dbReference type="Proteomes" id="UP000612893">
    <property type="component" value="Unassembled WGS sequence"/>
</dbReference>
<organism evidence="3 4">
    <name type="scientific">Candidatus Nephthysia bennettiae</name>
    <dbReference type="NCBI Taxonomy" id="3127016"/>
    <lineage>
        <taxon>Bacteria</taxon>
        <taxon>Bacillati</taxon>
        <taxon>Candidatus Dormiibacterota</taxon>
        <taxon>Candidatus Dormibacteria</taxon>
        <taxon>Candidatus Dormibacterales</taxon>
        <taxon>Candidatus Dormibacteraceae</taxon>
        <taxon>Candidatus Nephthysia</taxon>
    </lineage>
</organism>
<name>A0A934N8B2_9BACT</name>
<reference evidence="3" key="1">
    <citation type="submission" date="2020-10" db="EMBL/GenBank/DDBJ databases">
        <title>Ca. Dormibacterota MAGs.</title>
        <authorList>
            <person name="Montgomery K."/>
        </authorList>
    </citation>
    <scope>NUCLEOTIDE SEQUENCE [LARGE SCALE GENOMIC DNA]</scope>
    <source>
        <strain evidence="3">SC8812_S17_10</strain>
    </source>
</reference>
<sequence length="179" mass="20839">MVVSSPDNFRKTREHGFTVQGLKSRHRKRAEAMRSGDRLLYYVTGRMAFAGTVTLTSAMFEDHSHLWRSSRREEDYPWRVHLRPDHVLDDGEWVPAKELAYRLEYVRKWPPEHWTLAFQGHVHQLPQKDFKLIEDEIRRTQSQRGGDESPRRAVIRENQSEPPGGAGDDTPEREHAAAG</sequence>
<dbReference type="InterPro" id="IPR002740">
    <property type="entry name" value="EVE_domain"/>
</dbReference>
<evidence type="ECO:0000256" key="1">
    <source>
        <dbReference type="SAM" id="MobiDB-lite"/>
    </source>
</evidence>
<feature type="region of interest" description="Disordered" evidence="1">
    <location>
        <begin position="138"/>
        <end position="179"/>
    </location>
</feature>
<accession>A0A934N8B2</accession>
<feature type="compositionally biased region" description="Basic and acidic residues" evidence="1">
    <location>
        <begin position="138"/>
        <end position="159"/>
    </location>
</feature>